<keyword evidence="1" id="KW-0812">Transmembrane</keyword>
<keyword evidence="1" id="KW-1133">Transmembrane helix</keyword>
<sequence>MKPRRNLIVAHNTNIVPGMEEAQSHDYLNWWARSQPTLIMFAGGAKVGVELEEVNPHLRGGRVEKTSISPSSAVELNTTSALANYATEADLIPARVVLYFLSFTGFLVSFMMRTDINIAMVAMVKLPPPADLGNSSVGSPMYCYNPSNTTDFVDGDNVTIQSATHLPVEPTYADLLEQAWLEVEPTVSPEEEGLSTIEELADWVEQALQTPVTE</sequence>
<dbReference type="EMBL" id="OC319409">
    <property type="protein sequence ID" value="CAD7405286.1"/>
    <property type="molecule type" value="Genomic_DNA"/>
</dbReference>
<evidence type="ECO:0000256" key="1">
    <source>
        <dbReference type="SAM" id="Phobius"/>
    </source>
</evidence>
<feature type="transmembrane region" description="Helical" evidence="1">
    <location>
        <begin position="92"/>
        <end position="112"/>
    </location>
</feature>
<keyword evidence="1" id="KW-0472">Membrane</keyword>
<protein>
    <submittedName>
        <fullName evidence="2">Uncharacterized protein</fullName>
    </submittedName>
</protein>
<gene>
    <name evidence="2" type="ORF">TCEB3V08_LOCUS7917</name>
</gene>
<dbReference type="AlphaFoldDB" id="A0A7R9D1A3"/>
<proteinExistence type="predicted"/>
<reference evidence="2" key="1">
    <citation type="submission" date="2020-11" db="EMBL/GenBank/DDBJ databases">
        <authorList>
            <person name="Tran Van P."/>
        </authorList>
    </citation>
    <scope>NUCLEOTIDE SEQUENCE</scope>
</reference>
<accession>A0A7R9D1A3</accession>
<evidence type="ECO:0000313" key="2">
    <source>
        <dbReference type="EMBL" id="CAD7405286.1"/>
    </source>
</evidence>
<name>A0A7R9D1A3_TIMCR</name>
<organism evidence="2">
    <name type="scientific">Timema cristinae</name>
    <name type="common">Walking stick</name>
    <dbReference type="NCBI Taxonomy" id="61476"/>
    <lineage>
        <taxon>Eukaryota</taxon>
        <taxon>Metazoa</taxon>
        <taxon>Ecdysozoa</taxon>
        <taxon>Arthropoda</taxon>
        <taxon>Hexapoda</taxon>
        <taxon>Insecta</taxon>
        <taxon>Pterygota</taxon>
        <taxon>Neoptera</taxon>
        <taxon>Polyneoptera</taxon>
        <taxon>Phasmatodea</taxon>
        <taxon>Timematodea</taxon>
        <taxon>Timematoidea</taxon>
        <taxon>Timematidae</taxon>
        <taxon>Timema</taxon>
    </lineage>
</organism>